<evidence type="ECO:0000256" key="11">
    <source>
        <dbReference type="ARBA" id="ARBA00023136"/>
    </source>
</evidence>
<keyword evidence="4 12" id="KW-1003">Cell membrane</keyword>
<feature type="transmembrane region" description="Helical" evidence="13">
    <location>
        <begin position="184"/>
        <end position="201"/>
    </location>
</feature>
<protein>
    <recommendedName>
        <fullName evidence="12">Trk system potassium uptake protein</fullName>
    </recommendedName>
</protein>
<evidence type="ECO:0000256" key="12">
    <source>
        <dbReference type="PIRNR" id="PIRNR006247"/>
    </source>
</evidence>
<dbReference type="NCBIfam" id="TIGR00933">
    <property type="entry name" value="2a38"/>
    <property type="match status" value="1"/>
</dbReference>
<evidence type="ECO:0000256" key="2">
    <source>
        <dbReference type="ARBA" id="ARBA00009137"/>
    </source>
</evidence>
<keyword evidence="11 12" id="KW-0472">Membrane</keyword>
<dbReference type="PANTHER" id="PTHR32024">
    <property type="entry name" value="TRK SYSTEM POTASSIUM UPTAKE PROTEIN TRKG-RELATED"/>
    <property type="match status" value="1"/>
</dbReference>
<feature type="transmembrane region" description="Helical" evidence="13">
    <location>
        <begin position="237"/>
        <end position="257"/>
    </location>
</feature>
<proteinExistence type="inferred from homology"/>
<comment type="caution">
    <text evidence="14">The sequence shown here is derived from an EMBL/GenBank/DDBJ whole genome shotgun (WGS) entry which is preliminary data.</text>
</comment>
<feature type="transmembrane region" description="Helical" evidence="13">
    <location>
        <begin position="335"/>
        <end position="364"/>
    </location>
</feature>
<evidence type="ECO:0000313" key="14">
    <source>
        <dbReference type="EMBL" id="MCV2886561.1"/>
    </source>
</evidence>
<evidence type="ECO:0000256" key="3">
    <source>
        <dbReference type="ARBA" id="ARBA00022448"/>
    </source>
</evidence>
<keyword evidence="15" id="KW-1185">Reference proteome</keyword>
<evidence type="ECO:0000256" key="4">
    <source>
        <dbReference type="ARBA" id="ARBA00022475"/>
    </source>
</evidence>
<dbReference type="PANTHER" id="PTHR32024:SF2">
    <property type="entry name" value="TRK SYSTEM POTASSIUM UPTAKE PROTEIN TRKG-RELATED"/>
    <property type="match status" value="1"/>
</dbReference>
<keyword evidence="5 12" id="KW-0997">Cell inner membrane</keyword>
<gene>
    <name evidence="14" type="ORF">OE749_17850</name>
</gene>
<evidence type="ECO:0000256" key="10">
    <source>
        <dbReference type="ARBA" id="ARBA00023065"/>
    </source>
</evidence>
<dbReference type="InterPro" id="IPR003445">
    <property type="entry name" value="Cat_transpt"/>
</dbReference>
<keyword evidence="9 13" id="KW-1133">Transmembrane helix</keyword>
<feature type="transmembrane region" description="Helical" evidence="13">
    <location>
        <begin position="207"/>
        <end position="225"/>
    </location>
</feature>
<comment type="similarity">
    <text evidence="2 12">Belongs to the TrkH potassium transport family.</text>
</comment>
<organism evidence="14 15">
    <name type="scientific">Fluctibacter corallii</name>
    <dbReference type="NCBI Taxonomy" id="2984329"/>
    <lineage>
        <taxon>Bacteria</taxon>
        <taxon>Pseudomonadati</taxon>
        <taxon>Pseudomonadota</taxon>
        <taxon>Gammaproteobacteria</taxon>
        <taxon>Alteromonadales</taxon>
        <taxon>Alteromonadaceae</taxon>
        <taxon>Fluctibacter</taxon>
    </lineage>
</organism>
<feature type="transmembrane region" description="Helical" evidence="13">
    <location>
        <begin position="453"/>
        <end position="476"/>
    </location>
</feature>
<feature type="transmembrane region" description="Helical" evidence="13">
    <location>
        <begin position="396"/>
        <end position="417"/>
    </location>
</feature>
<keyword evidence="8 12" id="KW-0630">Potassium</keyword>
<keyword evidence="3 12" id="KW-0813">Transport</keyword>
<evidence type="ECO:0000256" key="8">
    <source>
        <dbReference type="ARBA" id="ARBA00022958"/>
    </source>
</evidence>
<evidence type="ECO:0000256" key="9">
    <source>
        <dbReference type="ARBA" id="ARBA00022989"/>
    </source>
</evidence>
<evidence type="ECO:0000313" key="15">
    <source>
        <dbReference type="Proteomes" id="UP001652504"/>
    </source>
</evidence>
<dbReference type="PIRSF" id="PIRSF006247">
    <property type="entry name" value="TrkH"/>
    <property type="match status" value="1"/>
</dbReference>
<dbReference type="Proteomes" id="UP001652504">
    <property type="component" value="Unassembled WGS sequence"/>
</dbReference>
<name>A0ABT3AE97_9ALTE</name>
<feature type="transmembrane region" description="Helical" evidence="13">
    <location>
        <begin position="37"/>
        <end position="57"/>
    </location>
</feature>
<dbReference type="Pfam" id="PF02386">
    <property type="entry name" value="TrkH"/>
    <property type="match status" value="1"/>
</dbReference>
<keyword evidence="6 12" id="KW-0633">Potassium transport</keyword>
<keyword evidence="10 12" id="KW-0406">Ion transport</keyword>
<evidence type="ECO:0000256" key="6">
    <source>
        <dbReference type="ARBA" id="ARBA00022538"/>
    </source>
</evidence>
<accession>A0ABT3AE97</accession>
<dbReference type="RefSeq" id="WP_263713850.1">
    <property type="nucleotide sequence ID" value="NZ_JAOWKX010000012.1"/>
</dbReference>
<keyword evidence="7 13" id="KW-0812">Transmembrane</keyword>
<evidence type="ECO:0000256" key="7">
    <source>
        <dbReference type="ARBA" id="ARBA00022692"/>
    </source>
</evidence>
<feature type="transmembrane region" description="Helical" evidence="13">
    <location>
        <begin position="69"/>
        <end position="90"/>
    </location>
</feature>
<dbReference type="InterPro" id="IPR004772">
    <property type="entry name" value="TrkH"/>
</dbReference>
<evidence type="ECO:0000256" key="13">
    <source>
        <dbReference type="SAM" id="Phobius"/>
    </source>
</evidence>
<evidence type="ECO:0000256" key="5">
    <source>
        <dbReference type="ARBA" id="ARBA00022519"/>
    </source>
</evidence>
<sequence length="483" mass="52945">MQFRTIIRILGLLVAMFSTTMIPPVIVSLIYQDGSGLPFLLAFFLCLVTGVAFWYPNRTYRRDLRAKEGFLIVVLFWTVLASFGALPFLLLEQPQMSVTDAFFESFSGLTTTGATVIQGIEYLPKAVQFYRQQLQWLGGMGIIVLAVAILPILGVGGMQLYRAETPGPVKDSKMTPRIADTAKHLWYIYLSLTTACMLAYWMAGMNAFDAICHAFSTIAIGGFSTYDASMGHFDSPLINAICVVFLWIAALNFALHYGAASGRTVKGYLKDPEFKAFFVIQISLVLICFLVLVYFRVYDTAESALDQALFQSVSISTTAGFATASFAQWPAFLPIILIFSSFIGGCAGSTGGGLKVIRVFLLYLQGKREVDRLIHPKAVYAVKLGDRAMPERVVEAVWGFFSAYAMIFVVIMVGLIATGMDNITAFSATAATLNNLGPGLGSVSGTFAEISDASKWLCITAMLFGRLEIFSLLVLFSPTFWRS</sequence>
<dbReference type="EMBL" id="JAOWKX010000012">
    <property type="protein sequence ID" value="MCV2886561.1"/>
    <property type="molecule type" value="Genomic_DNA"/>
</dbReference>
<feature type="transmembrane region" description="Helical" evidence="13">
    <location>
        <begin position="277"/>
        <end position="297"/>
    </location>
</feature>
<feature type="transmembrane region" description="Helical" evidence="13">
    <location>
        <begin position="136"/>
        <end position="163"/>
    </location>
</feature>
<reference evidence="14 15" key="1">
    <citation type="submission" date="2022-10" db="EMBL/GenBank/DDBJ databases">
        <title>Aestuariibacter sp. AA17 isolated from Montipora capitata coral fragment.</title>
        <authorList>
            <person name="Emsley S.A."/>
            <person name="Pfannmuller K.M."/>
            <person name="Loughran R.M."/>
            <person name="Shlafstein M."/>
            <person name="Papke E."/>
            <person name="Saw J.H."/>
            <person name="Ushijima B."/>
            <person name="Videau P."/>
        </authorList>
    </citation>
    <scope>NUCLEOTIDE SEQUENCE [LARGE SCALE GENOMIC DNA]</scope>
    <source>
        <strain evidence="14 15">AA17</strain>
    </source>
</reference>
<comment type="function">
    <text evidence="12">Low-affinity potassium transport system. Interacts with Trk system potassium uptake protein TrkA.</text>
</comment>
<evidence type="ECO:0000256" key="1">
    <source>
        <dbReference type="ARBA" id="ARBA00004429"/>
    </source>
</evidence>
<feature type="transmembrane region" description="Helical" evidence="13">
    <location>
        <begin position="12"/>
        <end position="31"/>
    </location>
</feature>
<comment type="subcellular location">
    <subcellularLocation>
        <location evidence="1 12">Cell inner membrane</location>
        <topology evidence="1 12">Multi-pass membrane protein</topology>
    </subcellularLocation>
</comment>